<feature type="signal peptide" evidence="1">
    <location>
        <begin position="1"/>
        <end position="22"/>
    </location>
</feature>
<dbReference type="Pfam" id="PF03168">
    <property type="entry name" value="LEA_2"/>
    <property type="match status" value="1"/>
</dbReference>
<dbReference type="SMART" id="SM00769">
    <property type="entry name" value="WHy"/>
    <property type="match status" value="1"/>
</dbReference>
<feature type="domain" description="Water stress and hypersensitive response" evidence="2">
    <location>
        <begin position="33"/>
        <end position="152"/>
    </location>
</feature>
<dbReference type="Gene3D" id="2.60.40.1820">
    <property type="match status" value="1"/>
</dbReference>
<accession>A0ABR7Z830</accession>
<dbReference type="Proteomes" id="UP000805841">
    <property type="component" value="Unassembled WGS sequence"/>
</dbReference>
<dbReference type="SUPFAM" id="SSF117070">
    <property type="entry name" value="LEA14-like"/>
    <property type="match status" value="1"/>
</dbReference>
<evidence type="ECO:0000256" key="1">
    <source>
        <dbReference type="SAM" id="SignalP"/>
    </source>
</evidence>
<protein>
    <recommendedName>
        <fullName evidence="2">Water stress and hypersensitive response domain-containing protein</fullName>
    </recommendedName>
</protein>
<keyword evidence="4" id="KW-1185">Reference proteome</keyword>
<organism evidence="3 4">
    <name type="scientific">Pseudomonas typographi</name>
    <dbReference type="NCBI Taxonomy" id="2715964"/>
    <lineage>
        <taxon>Bacteria</taxon>
        <taxon>Pseudomonadati</taxon>
        <taxon>Pseudomonadota</taxon>
        <taxon>Gammaproteobacteria</taxon>
        <taxon>Pseudomonadales</taxon>
        <taxon>Pseudomonadaceae</taxon>
        <taxon>Pseudomonas</taxon>
    </lineage>
</organism>
<evidence type="ECO:0000313" key="4">
    <source>
        <dbReference type="Proteomes" id="UP000805841"/>
    </source>
</evidence>
<sequence>MTRLPALAALILALCLPACSTAWFTGRYQAPDVSLLRVERVKAHLLQQTFILHFRIDNPNDSTLPVRGFRYHVTLEDITLAEGKAKDWFNVPAHGTSFYSIEVRTNLWQHLKPLRALLRDPERPLHYTLKAELKTGIFFGHWITLERSDAIIPAQFIPE</sequence>
<keyword evidence="1" id="KW-0732">Signal</keyword>
<reference evidence="3 4" key="1">
    <citation type="journal article" date="2020" name="Insects">
        <title>Bacteria Belonging to Pseudomonas typographi sp. nov. from the Bark Beetle Ips typographus Have Genomic Potential to Aid in the Host Ecology.</title>
        <authorList>
            <person name="Peral-Aranega E."/>
            <person name="Saati-Santamaria Z."/>
            <person name="Kolarik M."/>
            <person name="Rivas R."/>
            <person name="Garcia-Fraile P."/>
        </authorList>
    </citation>
    <scope>NUCLEOTIDE SEQUENCE [LARGE SCALE GENOMIC DNA]</scope>
    <source>
        <strain evidence="3 4">CA3A</strain>
    </source>
</reference>
<dbReference type="RefSeq" id="WP_190425382.1">
    <property type="nucleotide sequence ID" value="NZ_JAAOCA010000039.1"/>
</dbReference>
<evidence type="ECO:0000259" key="2">
    <source>
        <dbReference type="SMART" id="SM00769"/>
    </source>
</evidence>
<dbReference type="InterPro" id="IPR004864">
    <property type="entry name" value="LEA_2"/>
</dbReference>
<evidence type="ECO:0000313" key="3">
    <source>
        <dbReference type="EMBL" id="MBD1601681.1"/>
    </source>
</evidence>
<feature type="chain" id="PRO_5046462231" description="Water stress and hypersensitive response domain-containing protein" evidence="1">
    <location>
        <begin position="23"/>
        <end position="159"/>
    </location>
</feature>
<proteinExistence type="predicted"/>
<name>A0ABR7Z830_9PSED</name>
<dbReference type="EMBL" id="JAAOCA010000039">
    <property type="protein sequence ID" value="MBD1601681.1"/>
    <property type="molecule type" value="Genomic_DNA"/>
</dbReference>
<dbReference type="InterPro" id="IPR013990">
    <property type="entry name" value="WHy-dom"/>
</dbReference>
<comment type="caution">
    <text evidence="3">The sequence shown here is derived from an EMBL/GenBank/DDBJ whole genome shotgun (WGS) entry which is preliminary data.</text>
</comment>
<gene>
    <name evidence="3" type="ORF">HAQ05_23680</name>
</gene>